<feature type="signal peptide" evidence="1">
    <location>
        <begin position="1"/>
        <end position="17"/>
    </location>
</feature>
<dbReference type="EMBL" id="JAFCMP010000517">
    <property type="protein sequence ID" value="KAG5178228.1"/>
    <property type="molecule type" value="Genomic_DNA"/>
</dbReference>
<dbReference type="Proteomes" id="UP000664859">
    <property type="component" value="Unassembled WGS sequence"/>
</dbReference>
<evidence type="ECO:0000313" key="3">
    <source>
        <dbReference type="Proteomes" id="UP000664859"/>
    </source>
</evidence>
<evidence type="ECO:0000256" key="1">
    <source>
        <dbReference type="SAM" id="SignalP"/>
    </source>
</evidence>
<protein>
    <submittedName>
        <fullName evidence="2">Uncharacterized protein</fullName>
    </submittedName>
</protein>
<reference evidence="2" key="1">
    <citation type="submission" date="2021-02" db="EMBL/GenBank/DDBJ databases">
        <title>First Annotated Genome of the Yellow-green Alga Tribonema minus.</title>
        <authorList>
            <person name="Mahan K.M."/>
        </authorList>
    </citation>
    <scope>NUCLEOTIDE SEQUENCE</scope>
    <source>
        <strain evidence="2">UTEX B ZZ1240</strain>
    </source>
</reference>
<keyword evidence="3" id="KW-1185">Reference proteome</keyword>
<sequence>MRFIRLIALACVTGACASASLSSAYGSASSDSNDYNSTTVYSEGADNVNLGGRLYDLERLDVHATAHKSVKRTTYVGARFPGDETPFLMQQKWDVQFSVITVYRPIESVGYNYIRTDGKKLQLVKPNCITSGSRGTVIPTHL</sequence>
<feature type="chain" id="PRO_5032281858" evidence="1">
    <location>
        <begin position="18"/>
        <end position="142"/>
    </location>
</feature>
<dbReference type="AlphaFoldDB" id="A0A835YPF1"/>
<name>A0A835YPF1_9STRA</name>
<gene>
    <name evidence="2" type="ORF">JKP88DRAFT_248312</name>
</gene>
<proteinExistence type="predicted"/>
<organism evidence="2 3">
    <name type="scientific">Tribonema minus</name>
    <dbReference type="NCBI Taxonomy" id="303371"/>
    <lineage>
        <taxon>Eukaryota</taxon>
        <taxon>Sar</taxon>
        <taxon>Stramenopiles</taxon>
        <taxon>Ochrophyta</taxon>
        <taxon>PX clade</taxon>
        <taxon>Xanthophyceae</taxon>
        <taxon>Tribonematales</taxon>
        <taxon>Tribonemataceae</taxon>
        <taxon>Tribonema</taxon>
    </lineage>
</organism>
<comment type="caution">
    <text evidence="2">The sequence shown here is derived from an EMBL/GenBank/DDBJ whole genome shotgun (WGS) entry which is preliminary data.</text>
</comment>
<dbReference type="PROSITE" id="PS51257">
    <property type="entry name" value="PROKAR_LIPOPROTEIN"/>
    <property type="match status" value="1"/>
</dbReference>
<evidence type="ECO:0000313" key="2">
    <source>
        <dbReference type="EMBL" id="KAG5178228.1"/>
    </source>
</evidence>
<keyword evidence="1" id="KW-0732">Signal</keyword>
<accession>A0A835YPF1</accession>